<comment type="similarity">
    <text evidence="2">Belongs to the DUF177 domain family.</text>
</comment>
<keyword evidence="7" id="KW-1185">Reference proteome</keyword>
<evidence type="ECO:0000313" key="6">
    <source>
        <dbReference type="EMBL" id="BAW80420.1"/>
    </source>
</evidence>
<name>A0A1Q2SMR6_9GAMM</name>
<dbReference type="PANTHER" id="PTHR38099">
    <property type="entry name" value="LARGE RIBOSOMAL RNA SUBUNIT ACCUMULATION PROTEIN YCED"/>
    <property type="match status" value="1"/>
</dbReference>
<keyword evidence="4" id="KW-0690">Ribosome biogenesis</keyword>
<dbReference type="PANTHER" id="PTHR38099:SF1">
    <property type="entry name" value="LARGE RIBOSOMAL RNA SUBUNIT ACCUMULATION PROTEIN YCED"/>
    <property type="match status" value="1"/>
</dbReference>
<proteinExistence type="inferred from homology"/>
<evidence type="ECO:0000256" key="3">
    <source>
        <dbReference type="ARBA" id="ARBA00015716"/>
    </source>
</evidence>
<dbReference type="GO" id="GO:0005829">
    <property type="term" value="C:cytosol"/>
    <property type="evidence" value="ECO:0007669"/>
    <property type="project" value="TreeGrafter"/>
</dbReference>
<gene>
    <name evidence="6" type="ORF">TAO_1050</name>
</gene>
<evidence type="ECO:0000256" key="2">
    <source>
        <dbReference type="ARBA" id="ARBA00010740"/>
    </source>
</evidence>
<dbReference type="InterPro" id="IPR003772">
    <property type="entry name" value="YceD"/>
</dbReference>
<dbReference type="KEGG" id="ntt:TAO_1050"/>
<dbReference type="AlphaFoldDB" id="A0A1Q2SMR6"/>
<evidence type="ECO:0000256" key="1">
    <source>
        <dbReference type="ARBA" id="ARBA00002868"/>
    </source>
</evidence>
<evidence type="ECO:0000256" key="4">
    <source>
        <dbReference type="ARBA" id="ARBA00022517"/>
    </source>
</evidence>
<reference evidence="6 7" key="1">
    <citation type="journal article" date="2017" name="ISME J.">
        <title>An acid-tolerant ammonia-oxidizing ?-proteobacterium from soil.</title>
        <authorList>
            <person name="Hayatsu M."/>
            <person name="Tago K."/>
            <person name="Uchiyama I."/>
            <person name="Toyoda A."/>
            <person name="Wang Y."/>
            <person name="Shimomura Y."/>
            <person name="Okubo T."/>
            <person name="Kurisu F."/>
            <person name="Hirono Y."/>
            <person name="Nonaka K."/>
            <person name="Akiyama H."/>
            <person name="Itoh T."/>
            <person name="Takami H."/>
        </authorList>
    </citation>
    <scope>NUCLEOTIDE SEQUENCE [LARGE SCALE GENOMIC DNA]</scope>
    <source>
        <strain evidence="6 7">TAO100</strain>
    </source>
</reference>
<comment type="function">
    <text evidence="1">Plays a role in synthesis, processing and/or stability of 23S rRNA.</text>
</comment>
<evidence type="ECO:0000256" key="5">
    <source>
        <dbReference type="ARBA" id="ARBA00031841"/>
    </source>
</evidence>
<protein>
    <recommendedName>
        <fullName evidence="3">Large ribosomal RNA subunit accumulation protein YceD</fullName>
    </recommendedName>
    <alternativeName>
        <fullName evidence="5">23S rRNA accumulation protein YceD</fullName>
    </alternativeName>
</protein>
<organism evidence="6 7">
    <name type="scientific">Candidatus Nitrosoglobus terrae</name>
    <dbReference type="NCBI Taxonomy" id="1630141"/>
    <lineage>
        <taxon>Bacteria</taxon>
        <taxon>Pseudomonadati</taxon>
        <taxon>Pseudomonadota</taxon>
        <taxon>Gammaproteobacteria</taxon>
        <taxon>Chromatiales</taxon>
        <taxon>Chromatiaceae</taxon>
        <taxon>Candidatus Nitrosoglobus</taxon>
    </lineage>
</organism>
<sequence length="129" mass="14888">MPRLAYELLDQKGYAQAKLKFDYDGKDRYFIQGKIEACLNLTCQRCLHGLMTTIDSIIQVGLMVSLSEIPLWPDEYEPWIVKPAETASLWSLVEEELLLSIPIVARHPVGECTKGEIYQLVELYRKEIR</sequence>
<dbReference type="GO" id="GO:0042254">
    <property type="term" value="P:ribosome biogenesis"/>
    <property type="evidence" value="ECO:0007669"/>
    <property type="project" value="UniProtKB-KW"/>
</dbReference>
<dbReference type="Pfam" id="PF02620">
    <property type="entry name" value="YceD"/>
    <property type="match status" value="1"/>
</dbReference>
<accession>A0A1Q2SMR6</accession>
<dbReference type="InterPro" id="IPR039255">
    <property type="entry name" value="YceD_bac"/>
</dbReference>
<dbReference type="EMBL" id="AP014836">
    <property type="protein sequence ID" value="BAW80420.1"/>
    <property type="molecule type" value="Genomic_DNA"/>
</dbReference>
<dbReference type="Proteomes" id="UP000243679">
    <property type="component" value="Chromosome"/>
</dbReference>
<evidence type="ECO:0000313" key="7">
    <source>
        <dbReference type="Proteomes" id="UP000243679"/>
    </source>
</evidence>